<name>A0ABP0FU21_CLALP</name>
<dbReference type="Proteomes" id="UP001642483">
    <property type="component" value="Unassembled WGS sequence"/>
</dbReference>
<evidence type="ECO:0000313" key="1">
    <source>
        <dbReference type="EMBL" id="CAK8682828.1"/>
    </source>
</evidence>
<dbReference type="EMBL" id="CAWYQH010000096">
    <property type="protein sequence ID" value="CAK8682828.1"/>
    <property type="molecule type" value="Genomic_DNA"/>
</dbReference>
<proteinExistence type="predicted"/>
<keyword evidence="2" id="KW-1185">Reference proteome</keyword>
<reference evidence="1 2" key="1">
    <citation type="submission" date="2024-02" db="EMBL/GenBank/DDBJ databases">
        <authorList>
            <person name="Daric V."/>
            <person name="Darras S."/>
        </authorList>
    </citation>
    <scope>NUCLEOTIDE SEQUENCE [LARGE SCALE GENOMIC DNA]</scope>
</reference>
<organism evidence="1 2">
    <name type="scientific">Clavelina lepadiformis</name>
    <name type="common">Light-bulb sea squirt</name>
    <name type="synonym">Ascidia lepadiformis</name>
    <dbReference type="NCBI Taxonomy" id="159417"/>
    <lineage>
        <taxon>Eukaryota</taxon>
        <taxon>Metazoa</taxon>
        <taxon>Chordata</taxon>
        <taxon>Tunicata</taxon>
        <taxon>Ascidiacea</taxon>
        <taxon>Aplousobranchia</taxon>
        <taxon>Clavelinidae</taxon>
        <taxon>Clavelina</taxon>
    </lineage>
</organism>
<protein>
    <submittedName>
        <fullName evidence="1">Uncharacterized protein</fullName>
    </submittedName>
</protein>
<sequence length="76" mass="8657">MAKLSLTFAHILNEKKTTFLILGFTRTEVLRAGSAKTNGSLGWQNERAEINTWWEHSDGANQRQTKKPPNGRYILL</sequence>
<comment type="caution">
    <text evidence="1">The sequence shown here is derived from an EMBL/GenBank/DDBJ whole genome shotgun (WGS) entry which is preliminary data.</text>
</comment>
<evidence type="ECO:0000313" key="2">
    <source>
        <dbReference type="Proteomes" id="UP001642483"/>
    </source>
</evidence>
<accession>A0ABP0FU21</accession>
<gene>
    <name evidence="1" type="ORF">CVLEPA_LOCUS13599</name>
</gene>